<accession>A0A0F9LSP8</accession>
<dbReference type="AlphaFoldDB" id="A0A0F9LSP8"/>
<evidence type="ECO:0000313" key="1">
    <source>
        <dbReference type="EMBL" id="KKM60117.1"/>
    </source>
</evidence>
<organism evidence="1">
    <name type="scientific">marine sediment metagenome</name>
    <dbReference type="NCBI Taxonomy" id="412755"/>
    <lineage>
        <taxon>unclassified sequences</taxon>
        <taxon>metagenomes</taxon>
        <taxon>ecological metagenomes</taxon>
    </lineage>
</organism>
<sequence>MRGHDEGGFPVIGTPGSSVDISPARLSAAKNRHAIAVASLFETWDSTLVTHQGAVRTDLRPKAGVLLHRYPYMTVGGHFRQTGTFVCYVPKKGVFLLFGDCVMNHVDLQMGPYAGDPRKVLLDIMRGSEQGAPADAKKPRR</sequence>
<comment type="caution">
    <text evidence="1">The sequence shown here is derived from an EMBL/GenBank/DDBJ whole genome shotgun (WGS) entry which is preliminary data.</text>
</comment>
<proteinExistence type="predicted"/>
<reference evidence="1" key="1">
    <citation type="journal article" date="2015" name="Nature">
        <title>Complex archaea that bridge the gap between prokaryotes and eukaryotes.</title>
        <authorList>
            <person name="Spang A."/>
            <person name="Saw J.H."/>
            <person name="Jorgensen S.L."/>
            <person name="Zaremba-Niedzwiedzka K."/>
            <person name="Martijn J."/>
            <person name="Lind A.E."/>
            <person name="van Eijk R."/>
            <person name="Schleper C."/>
            <person name="Guy L."/>
            <person name="Ettema T.J."/>
        </authorList>
    </citation>
    <scope>NUCLEOTIDE SEQUENCE</scope>
</reference>
<dbReference type="EMBL" id="LAZR01011737">
    <property type="protein sequence ID" value="KKM60117.1"/>
    <property type="molecule type" value="Genomic_DNA"/>
</dbReference>
<protein>
    <submittedName>
        <fullName evidence="1">Uncharacterized protein</fullName>
    </submittedName>
</protein>
<gene>
    <name evidence="1" type="ORF">LCGC14_1545110</name>
</gene>
<name>A0A0F9LSP8_9ZZZZ</name>